<evidence type="ECO:0000256" key="4">
    <source>
        <dbReference type="ARBA" id="ARBA00022989"/>
    </source>
</evidence>
<sequence length="702" mass="78171">MTFLRFLICSVLLVVALCSAPDYCGVQDSSSSHIPSSLLESVQCYNDYRSHVSCSWKKQKNSTLQAWIRTDSGSDLCVPFNGLENGTAHCRYETSLFAIAISHIVFFLSNETKSLCSSAQHKFEDLALSLRARPPLNLSSVEDDDGGRRLQWSSPYPRSSSLNQKLIYQLSYRTQADDGWISENVTNTSVKLARRMLLPGRRYEARVRTRASFGHWSEWSPVVTWQTRDDVAQVPPLHCVLDTEKSVTCSWEVRTDLAHLITYQLTCRPNQTAQSERCCVNPTVSPVSGGTAVRFSCSLAVADPEHLQLSLQPAHNAKTFKVYQHIRPDPPQNVTVREKDGGWLVEWTEPATELRLFYQVCYYRKLDQRSPVLLNSLEKSTSVTILDTSLAPLQDYQVKVRSLVVPGHGSQYKGIPSKWTDPQDWTSNEASWSLNRVIYLSIGALAAAVVLILFRTVPACQRKVILWVDSVPSPGKSKILSEIKSNPSLTFMQSEKTFICKVQHHDSISTCSSEALLWPSRDSKTKCMDQNSGCWNHDNLPSPVEKVSNGDTSSMSFSGPYIFCQVPAPVIMSENVQHEEKGQEAPSEIHKPSFLVPAPLYGKDYVCLPTHAVSRSTEDLTSRSENNTNLQEYVSAEQNQYFAGTAAWPTGSGNQSSLADTSVRSQPSDYTSGPFPSWPQEVAVQASGYCHLPPAFINSSPS</sequence>
<keyword evidence="4" id="KW-1133">Transmembrane helix</keyword>
<dbReference type="Pfam" id="PF00041">
    <property type="entry name" value="fn3"/>
    <property type="match status" value="1"/>
</dbReference>
<evidence type="ECO:0000256" key="3">
    <source>
        <dbReference type="ARBA" id="ARBA00022729"/>
    </source>
</evidence>
<feature type="signal peptide" evidence="9">
    <location>
        <begin position="1"/>
        <end position="18"/>
    </location>
</feature>
<name>A0A3Q3BCD6_KRYMA</name>
<dbReference type="GO" id="GO:0009897">
    <property type="term" value="C:external side of plasma membrane"/>
    <property type="evidence" value="ECO:0007669"/>
    <property type="project" value="TreeGrafter"/>
</dbReference>
<feature type="domain" description="Fibronectin type-III" evidence="10">
    <location>
        <begin position="327"/>
        <end position="429"/>
    </location>
</feature>
<dbReference type="GeneID" id="108236108"/>
<evidence type="ECO:0000313" key="12">
    <source>
        <dbReference type="Proteomes" id="UP000264800"/>
    </source>
</evidence>
<protein>
    <submittedName>
        <fullName evidence="11">Cytokine receptor common subunit beta-like</fullName>
    </submittedName>
</protein>
<dbReference type="CDD" id="cd00063">
    <property type="entry name" value="FN3"/>
    <property type="match status" value="2"/>
</dbReference>
<dbReference type="OrthoDB" id="8906725at2759"/>
<keyword evidence="5" id="KW-0472">Membrane</keyword>
<comment type="subcellular location">
    <subcellularLocation>
        <location evidence="1">Membrane</location>
        <topology evidence="1">Single-pass type I membrane protein</topology>
    </subcellularLocation>
</comment>
<evidence type="ECO:0000256" key="5">
    <source>
        <dbReference type="ARBA" id="ARBA00023136"/>
    </source>
</evidence>
<dbReference type="RefSeq" id="XP_017272052.1">
    <property type="nucleotide sequence ID" value="XM_017416563.3"/>
</dbReference>
<dbReference type="SMART" id="SM00060">
    <property type="entry name" value="FN3"/>
    <property type="match status" value="2"/>
</dbReference>
<dbReference type="KEGG" id="kmr:108236108"/>
<dbReference type="Ensembl" id="ENSKMAT00000022624.1">
    <property type="protein sequence ID" value="ENSKMAP00000022339.1"/>
    <property type="gene ID" value="ENSKMAG00000016589.1"/>
</dbReference>
<keyword evidence="7" id="KW-0325">Glycoprotein</keyword>
<dbReference type="PANTHER" id="PTHR23037">
    <property type="entry name" value="CYTOKINE RECEPTOR"/>
    <property type="match status" value="1"/>
</dbReference>
<dbReference type="SUPFAM" id="SSF49265">
    <property type="entry name" value="Fibronectin type III"/>
    <property type="match status" value="4"/>
</dbReference>
<evidence type="ECO:0000256" key="1">
    <source>
        <dbReference type="ARBA" id="ARBA00004479"/>
    </source>
</evidence>
<keyword evidence="6" id="KW-0675">Receptor</keyword>
<evidence type="ECO:0000256" key="6">
    <source>
        <dbReference type="ARBA" id="ARBA00023170"/>
    </source>
</evidence>
<feature type="chain" id="PRO_5018758350" evidence="9">
    <location>
        <begin position="19"/>
        <end position="702"/>
    </location>
</feature>
<dbReference type="PROSITE" id="PS50853">
    <property type="entry name" value="FN3"/>
    <property type="match status" value="2"/>
</dbReference>
<evidence type="ECO:0000256" key="7">
    <source>
        <dbReference type="ARBA" id="ARBA00023180"/>
    </source>
</evidence>
<feature type="region of interest" description="Disordered" evidence="8">
    <location>
        <begin position="652"/>
        <end position="676"/>
    </location>
</feature>
<dbReference type="GeneTree" id="ENSGT00940000156569"/>
<dbReference type="GO" id="GO:0004896">
    <property type="term" value="F:cytokine receptor activity"/>
    <property type="evidence" value="ECO:0007669"/>
    <property type="project" value="TreeGrafter"/>
</dbReference>
<dbReference type="STRING" id="37003.ENSKMAP00000022339"/>
<dbReference type="OMA" id="WHTKEDF"/>
<dbReference type="Proteomes" id="UP000264800">
    <property type="component" value="Unplaced"/>
</dbReference>
<dbReference type="InterPro" id="IPR036116">
    <property type="entry name" value="FN3_sf"/>
</dbReference>
<feature type="domain" description="Fibronectin type-III" evidence="10">
    <location>
        <begin position="134"/>
        <end position="230"/>
    </location>
</feature>
<organism evidence="11 12">
    <name type="scientific">Kryptolebias marmoratus</name>
    <name type="common">Mangrove killifish</name>
    <name type="synonym">Rivulus marmoratus</name>
    <dbReference type="NCBI Taxonomy" id="37003"/>
    <lineage>
        <taxon>Eukaryota</taxon>
        <taxon>Metazoa</taxon>
        <taxon>Chordata</taxon>
        <taxon>Craniata</taxon>
        <taxon>Vertebrata</taxon>
        <taxon>Euteleostomi</taxon>
        <taxon>Actinopterygii</taxon>
        <taxon>Neopterygii</taxon>
        <taxon>Teleostei</taxon>
        <taxon>Neoteleostei</taxon>
        <taxon>Acanthomorphata</taxon>
        <taxon>Ovalentaria</taxon>
        <taxon>Atherinomorphae</taxon>
        <taxon>Cyprinodontiformes</taxon>
        <taxon>Rivulidae</taxon>
        <taxon>Kryptolebias</taxon>
    </lineage>
</organism>
<dbReference type="InterPro" id="IPR013783">
    <property type="entry name" value="Ig-like_fold"/>
</dbReference>
<evidence type="ECO:0000313" key="11">
    <source>
        <dbReference type="Ensembl" id="ENSKMAP00000022339.1"/>
    </source>
</evidence>
<dbReference type="CTD" id="1439"/>
<feature type="compositionally biased region" description="Polar residues" evidence="8">
    <location>
        <begin position="652"/>
        <end position="671"/>
    </location>
</feature>
<dbReference type="AlphaFoldDB" id="A0A3Q3BCD6"/>
<dbReference type="PANTHER" id="PTHR23037:SF41">
    <property type="entry name" value="COLONY STIMULATING FACTOR 2 RECEPTOR, BETA, LOW-AFFINITY (GRANULOCYTE-MACROPHAGE) PRECURSOR"/>
    <property type="match status" value="1"/>
</dbReference>
<keyword evidence="2" id="KW-0812">Transmembrane</keyword>
<evidence type="ECO:0000256" key="2">
    <source>
        <dbReference type="ARBA" id="ARBA00022692"/>
    </source>
</evidence>
<keyword evidence="3 9" id="KW-0732">Signal</keyword>
<evidence type="ECO:0000256" key="8">
    <source>
        <dbReference type="SAM" id="MobiDB-lite"/>
    </source>
</evidence>
<evidence type="ECO:0000259" key="10">
    <source>
        <dbReference type="PROSITE" id="PS50853"/>
    </source>
</evidence>
<proteinExistence type="predicted"/>
<dbReference type="RefSeq" id="XP_037834807.1">
    <property type="nucleotide sequence ID" value="XM_037978879.1"/>
</dbReference>
<keyword evidence="12" id="KW-1185">Reference proteome</keyword>
<reference evidence="11" key="1">
    <citation type="submission" date="2025-08" db="UniProtKB">
        <authorList>
            <consortium name="Ensembl"/>
        </authorList>
    </citation>
    <scope>IDENTIFICATION</scope>
</reference>
<evidence type="ECO:0000256" key="9">
    <source>
        <dbReference type="SAM" id="SignalP"/>
    </source>
</evidence>
<reference evidence="11" key="2">
    <citation type="submission" date="2025-09" db="UniProtKB">
        <authorList>
            <consortium name="Ensembl"/>
        </authorList>
    </citation>
    <scope>IDENTIFICATION</scope>
</reference>
<accession>A0A3Q3BCD6</accession>
<dbReference type="Gene3D" id="2.60.40.10">
    <property type="entry name" value="Immunoglobulins"/>
    <property type="match status" value="4"/>
</dbReference>
<dbReference type="InterPro" id="IPR003961">
    <property type="entry name" value="FN3_dom"/>
</dbReference>